<name>A0A1Q2CLT5_9ACTN</name>
<dbReference type="RefSeq" id="WP_077685397.1">
    <property type="nucleotide sequence ID" value="NZ_CP019606.1"/>
</dbReference>
<dbReference type="Pfam" id="PF07811">
    <property type="entry name" value="TadE"/>
    <property type="match status" value="1"/>
</dbReference>
<evidence type="ECO:0000313" key="4">
    <source>
        <dbReference type="Proteomes" id="UP000188145"/>
    </source>
</evidence>
<keyword evidence="4" id="KW-1185">Reference proteome</keyword>
<dbReference type="EMBL" id="CP019606">
    <property type="protein sequence ID" value="AQP47073.1"/>
    <property type="molecule type" value="Genomic_DNA"/>
</dbReference>
<dbReference type="AlphaFoldDB" id="A0A1Q2CLT5"/>
<keyword evidence="1" id="KW-1133">Transmembrane helix</keyword>
<dbReference type="OrthoDB" id="5190946at2"/>
<sequence length="124" mass="12425">MPDHRERGAAAVEFALVLPVLLLLLVGTIDFGWALVINGNIASAARAGAREMALSKDATAARGAAVAASAVGGLKASDVAVLSTSCTAANADAVVTINYTYPTLTGFFGATRVSTGKAVMRCGG</sequence>
<organism evidence="3 4">
    <name type="scientific">Tessaracoccus aquimaris</name>
    <dbReference type="NCBI Taxonomy" id="1332264"/>
    <lineage>
        <taxon>Bacteria</taxon>
        <taxon>Bacillati</taxon>
        <taxon>Actinomycetota</taxon>
        <taxon>Actinomycetes</taxon>
        <taxon>Propionibacteriales</taxon>
        <taxon>Propionibacteriaceae</taxon>
        <taxon>Tessaracoccus</taxon>
    </lineage>
</organism>
<evidence type="ECO:0000256" key="1">
    <source>
        <dbReference type="SAM" id="Phobius"/>
    </source>
</evidence>
<dbReference type="KEGG" id="tes:BW730_05620"/>
<feature type="transmembrane region" description="Helical" evidence="1">
    <location>
        <begin position="12"/>
        <end position="36"/>
    </location>
</feature>
<gene>
    <name evidence="3" type="ORF">BW730_05620</name>
</gene>
<accession>A0A1Q2CLT5</accession>
<keyword evidence="1" id="KW-0472">Membrane</keyword>
<reference evidence="4" key="1">
    <citation type="submission" date="2017-02" db="EMBL/GenBank/DDBJ databases">
        <title>Tessaracoccus aquaemaris sp. nov., isolated from the intestine of a Korean rockfish, Sebastes schlegelii, in a marine aquaculture pond.</title>
        <authorList>
            <person name="Tak E.J."/>
            <person name="Bae J.-W."/>
        </authorList>
    </citation>
    <scope>NUCLEOTIDE SEQUENCE [LARGE SCALE GENOMIC DNA]</scope>
    <source>
        <strain evidence="4">NSG39</strain>
    </source>
</reference>
<protein>
    <recommendedName>
        <fullName evidence="2">TadE-like domain-containing protein</fullName>
    </recommendedName>
</protein>
<dbReference type="Proteomes" id="UP000188145">
    <property type="component" value="Chromosome"/>
</dbReference>
<evidence type="ECO:0000259" key="2">
    <source>
        <dbReference type="Pfam" id="PF07811"/>
    </source>
</evidence>
<evidence type="ECO:0000313" key="3">
    <source>
        <dbReference type="EMBL" id="AQP47073.1"/>
    </source>
</evidence>
<feature type="domain" description="TadE-like" evidence="2">
    <location>
        <begin position="8"/>
        <end position="50"/>
    </location>
</feature>
<proteinExistence type="predicted"/>
<dbReference type="STRING" id="1332264.BW730_05620"/>
<keyword evidence="1" id="KW-0812">Transmembrane</keyword>
<dbReference type="InterPro" id="IPR012495">
    <property type="entry name" value="TadE-like_dom"/>
</dbReference>